<accession>A0A382WEY9</accession>
<reference evidence="1" key="1">
    <citation type="submission" date="2018-05" db="EMBL/GenBank/DDBJ databases">
        <authorList>
            <person name="Lanie J.A."/>
            <person name="Ng W.-L."/>
            <person name="Kazmierczak K.M."/>
            <person name="Andrzejewski T.M."/>
            <person name="Davidsen T.M."/>
            <person name="Wayne K.J."/>
            <person name="Tettelin H."/>
            <person name="Glass J.I."/>
            <person name="Rusch D."/>
            <person name="Podicherti R."/>
            <person name="Tsui H.-C.T."/>
            <person name="Winkler M.E."/>
        </authorList>
    </citation>
    <scope>NUCLEOTIDE SEQUENCE</scope>
</reference>
<protein>
    <submittedName>
        <fullName evidence="1">Uncharacterized protein</fullName>
    </submittedName>
</protein>
<name>A0A382WEY9_9ZZZZ</name>
<evidence type="ECO:0000313" key="1">
    <source>
        <dbReference type="EMBL" id="SVD56681.1"/>
    </source>
</evidence>
<sequence length="76" mass="9058">MTNLNLEQRVTRRALILAHRAKAETFGNWWDTNEETYRREFHISEAVLTTDYDTWLANHWEKIHTDFESALEGGIH</sequence>
<organism evidence="1">
    <name type="scientific">marine metagenome</name>
    <dbReference type="NCBI Taxonomy" id="408172"/>
    <lineage>
        <taxon>unclassified sequences</taxon>
        <taxon>metagenomes</taxon>
        <taxon>ecological metagenomes</taxon>
    </lineage>
</organism>
<gene>
    <name evidence="1" type="ORF">METZ01_LOCUS409535</name>
</gene>
<proteinExistence type="predicted"/>
<dbReference type="EMBL" id="UINC01158892">
    <property type="protein sequence ID" value="SVD56681.1"/>
    <property type="molecule type" value="Genomic_DNA"/>
</dbReference>
<dbReference type="AlphaFoldDB" id="A0A382WEY9"/>